<evidence type="ECO:0000256" key="2">
    <source>
        <dbReference type="ARBA" id="ARBA00004370"/>
    </source>
</evidence>
<dbReference type="Pfam" id="PF13966">
    <property type="entry name" value="zf-RVT"/>
    <property type="match status" value="1"/>
</dbReference>
<dbReference type="STRING" id="49390.A0A068UWX6"/>
<dbReference type="InterPro" id="IPR036396">
    <property type="entry name" value="Cyt_P450_sf"/>
</dbReference>
<dbReference type="GO" id="GO:0016020">
    <property type="term" value="C:membrane"/>
    <property type="evidence" value="ECO:0007669"/>
    <property type="project" value="UniProtKB-SubCell"/>
</dbReference>
<evidence type="ECO:0000256" key="6">
    <source>
        <dbReference type="ARBA" id="ARBA00023002"/>
    </source>
</evidence>
<reference evidence="13" key="1">
    <citation type="journal article" date="2014" name="Science">
        <title>The coffee genome provides insight into the convergent evolution of caffeine biosynthesis.</title>
        <authorList>
            <person name="Denoeud F."/>
            <person name="Carretero-Paulet L."/>
            <person name="Dereeper A."/>
            <person name="Droc G."/>
            <person name="Guyot R."/>
            <person name="Pietrella M."/>
            <person name="Zheng C."/>
            <person name="Alberti A."/>
            <person name="Anthony F."/>
            <person name="Aprea G."/>
            <person name="Aury J.M."/>
            <person name="Bento P."/>
            <person name="Bernard M."/>
            <person name="Bocs S."/>
            <person name="Campa C."/>
            <person name="Cenci A."/>
            <person name="Combes M.C."/>
            <person name="Crouzillat D."/>
            <person name="Da Silva C."/>
            <person name="Daddiego L."/>
            <person name="De Bellis F."/>
            <person name="Dussert S."/>
            <person name="Garsmeur O."/>
            <person name="Gayraud T."/>
            <person name="Guignon V."/>
            <person name="Jahn K."/>
            <person name="Jamilloux V."/>
            <person name="Joet T."/>
            <person name="Labadie K."/>
            <person name="Lan T."/>
            <person name="Leclercq J."/>
            <person name="Lepelley M."/>
            <person name="Leroy T."/>
            <person name="Li L.T."/>
            <person name="Librado P."/>
            <person name="Lopez L."/>
            <person name="Munoz A."/>
            <person name="Noel B."/>
            <person name="Pallavicini A."/>
            <person name="Perrotta G."/>
            <person name="Poncet V."/>
            <person name="Pot D."/>
            <person name="Priyono X."/>
            <person name="Rigoreau M."/>
            <person name="Rouard M."/>
            <person name="Rozas J."/>
            <person name="Tranchant-Dubreuil C."/>
            <person name="VanBuren R."/>
            <person name="Zhang Q."/>
            <person name="Andrade A.C."/>
            <person name="Argout X."/>
            <person name="Bertrand B."/>
            <person name="de Kochko A."/>
            <person name="Graziosi G."/>
            <person name="Henry R.J."/>
            <person name="Jayarama X."/>
            <person name="Ming R."/>
            <person name="Nagai C."/>
            <person name="Rounsley S."/>
            <person name="Sankoff D."/>
            <person name="Giuliano G."/>
            <person name="Albert V.A."/>
            <person name="Wincker P."/>
            <person name="Lashermes P."/>
        </authorList>
    </citation>
    <scope>NUCLEOTIDE SEQUENCE [LARGE SCALE GENOMIC DNA]</scope>
    <source>
        <strain evidence="13">cv. DH200-94</strain>
    </source>
</reference>
<organism evidence="12 13">
    <name type="scientific">Coffea canephora</name>
    <name type="common">Robusta coffee</name>
    <dbReference type="NCBI Taxonomy" id="49390"/>
    <lineage>
        <taxon>Eukaryota</taxon>
        <taxon>Viridiplantae</taxon>
        <taxon>Streptophyta</taxon>
        <taxon>Embryophyta</taxon>
        <taxon>Tracheophyta</taxon>
        <taxon>Spermatophyta</taxon>
        <taxon>Magnoliopsida</taxon>
        <taxon>eudicotyledons</taxon>
        <taxon>Gunneridae</taxon>
        <taxon>Pentapetalae</taxon>
        <taxon>asterids</taxon>
        <taxon>lamiids</taxon>
        <taxon>Gentianales</taxon>
        <taxon>Rubiaceae</taxon>
        <taxon>Ixoroideae</taxon>
        <taxon>Gardenieae complex</taxon>
        <taxon>Bertiereae - Coffeeae clade</taxon>
        <taxon>Coffeeae</taxon>
        <taxon>Coffea</taxon>
    </lineage>
</organism>
<dbReference type="PROSITE" id="PS00086">
    <property type="entry name" value="CYTOCHROME_P450"/>
    <property type="match status" value="1"/>
</dbReference>
<accession>A0A068UWX6</accession>
<dbReference type="PRINTS" id="PR00385">
    <property type="entry name" value="P450"/>
</dbReference>
<evidence type="ECO:0000256" key="9">
    <source>
        <dbReference type="ARBA" id="ARBA00023136"/>
    </source>
</evidence>
<dbReference type="Gramene" id="CDP12931">
    <property type="protein sequence ID" value="CDP12931"/>
    <property type="gene ID" value="GSCOC_T00037630001"/>
</dbReference>
<evidence type="ECO:0000256" key="7">
    <source>
        <dbReference type="ARBA" id="ARBA00023004"/>
    </source>
</evidence>
<evidence type="ECO:0000313" key="12">
    <source>
        <dbReference type="EMBL" id="CDP12931.1"/>
    </source>
</evidence>
<keyword evidence="9" id="KW-0472">Membrane</keyword>
<dbReference type="Pfam" id="PF00067">
    <property type="entry name" value="p450"/>
    <property type="match status" value="4"/>
</dbReference>
<evidence type="ECO:0000259" key="11">
    <source>
        <dbReference type="Pfam" id="PF13966"/>
    </source>
</evidence>
<comment type="cofactor">
    <cofactor evidence="1 10">
        <name>heme</name>
        <dbReference type="ChEBI" id="CHEBI:30413"/>
    </cofactor>
</comment>
<dbReference type="InParanoid" id="A0A068UWX6"/>
<dbReference type="GO" id="GO:0004497">
    <property type="term" value="F:monooxygenase activity"/>
    <property type="evidence" value="ECO:0007669"/>
    <property type="project" value="UniProtKB-KW"/>
</dbReference>
<dbReference type="Gene3D" id="1.10.630.10">
    <property type="entry name" value="Cytochrome P450"/>
    <property type="match status" value="3"/>
</dbReference>
<dbReference type="OrthoDB" id="2789670at2759"/>
<keyword evidence="8" id="KW-0503">Monooxygenase</keyword>
<keyword evidence="6" id="KW-0560">Oxidoreductase</keyword>
<dbReference type="PhylomeDB" id="A0A068UWX6"/>
<dbReference type="PANTHER" id="PTHR47943">
    <property type="entry name" value="CYTOCHROME P450 93A3-LIKE"/>
    <property type="match status" value="1"/>
</dbReference>
<evidence type="ECO:0000313" key="13">
    <source>
        <dbReference type="Proteomes" id="UP000295252"/>
    </source>
</evidence>
<dbReference type="PRINTS" id="PR00463">
    <property type="entry name" value="EP450I"/>
</dbReference>
<sequence>MVLYTTCMRFGYVPAIIVSSPEAAEKFLKTSDQVFASRPHHEGSWYIAHELRNSTFGQYGTFWRNMRKLCILRLLSNYKIKLFLPMRIGEIGILVKSLKQAAFHGAAVNLSAAISSLGANMNCLMIFGKMCMDKDFDFDDRGFREVIEEALHVAAMANLCDYFPQLRVLDLQRFARWLKALSKVFDNFPKKIINKHLESREHKQTCHVQKEKVWRKMWGMDIKGKLKHFLWKCLNKALPVNELIYYRARMGEPICQVCGEGEETIEHLMFFCTIAKEMMSVHWLWSTLALAAVCYFLQDLFLMKKRKGLPPGPKGLPIIGNLHLLGKNPHQDLEKLARKHGPIMYMRFGYVPAIIVSSPEAAEKFLKTYDQVFASRPYHEASWYIAYEQRNLTFGQYGPYWRNMQEVGKLVKSLKQAASDGASVDLSAAISSLGANMSCLMIFGKRYMDKDFDDRGFREVIQESLHVAALPNLGDYFPLLGVLDLQGLTRRFKALAKVFDKFFDKIIDEHLESKEHKQTKDFVDIMMGIIQSETSEFDFDRRHVKAILLDMLLASMDSSATAVEWAMSELLRHPEAMQKLQKELEEKVGLKRIVEESDLEGLEYLDMVVKESMRLHPVGPLMLPHESMEDCKIDDFHIQKNTRIIINVAEVAALNANMSCLMVFGKKYAEKEFDERGFKAVMKEAMQLAATPNLGDYYPYLGVLDPQGLTRRMKAVGKVFDEFFEKIIDEHEQSANKVRQADDFVYTMLALKKSGETEFQFDRPHIKAILLDMLAGSMDTSATTVEWTLAELLKNPRVMKKLRQELNEKVGLDRMVEESDLDNLQYLDMVVKEALRLHPVAPLLIPHAAREDCTVDGFHIPKDSRVIINVWTIGRDPNAWPDPEKFIPERFVGNNIDVRGHDFQLLPFGSGRRGCPGTQLGLTVVRLLVAQLVHCFNWKLPNGMLPSELDMTEEFGLVVTRAKHLVAVPTYRLSKQLSSF</sequence>
<dbReference type="GO" id="GO:0020037">
    <property type="term" value="F:heme binding"/>
    <property type="evidence" value="ECO:0007669"/>
    <property type="project" value="InterPro"/>
</dbReference>
<evidence type="ECO:0000256" key="10">
    <source>
        <dbReference type="PIRSR" id="PIRSR602401-1"/>
    </source>
</evidence>
<keyword evidence="5 10" id="KW-0479">Metal-binding</keyword>
<dbReference type="SUPFAM" id="SSF48264">
    <property type="entry name" value="Cytochrome P450"/>
    <property type="match status" value="3"/>
</dbReference>
<dbReference type="AlphaFoldDB" id="A0A068UWX6"/>
<protein>
    <recommendedName>
        <fullName evidence="11">Reverse transcriptase zinc-binding domain-containing protein</fullName>
    </recommendedName>
</protein>
<comment type="subcellular location">
    <subcellularLocation>
        <location evidence="2">Membrane</location>
    </subcellularLocation>
</comment>
<comment type="similarity">
    <text evidence="3">Belongs to the cytochrome P450 family.</text>
</comment>
<evidence type="ECO:0000256" key="4">
    <source>
        <dbReference type="ARBA" id="ARBA00022617"/>
    </source>
</evidence>
<dbReference type="GO" id="GO:0005506">
    <property type="term" value="F:iron ion binding"/>
    <property type="evidence" value="ECO:0007669"/>
    <property type="project" value="InterPro"/>
</dbReference>
<name>A0A068UWX6_COFCA</name>
<keyword evidence="7 10" id="KW-0408">Iron</keyword>
<dbReference type="FunFam" id="1.10.630.10:FF:000204">
    <property type="entry name" value="Uncharacterized protein"/>
    <property type="match status" value="1"/>
</dbReference>
<evidence type="ECO:0000256" key="8">
    <source>
        <dbReference type="ARBA" id="ARBA00023033"/>
    </source>
</evidence>
<dbReference type="OMA" id="CEYGAYW"/>
<feature type="domain" description="Reverse transcriptase zinc-binding" evidence="11">
    <location>
        <begin position="209"/>
        <end position="277"/>
    </location>
</feature>
<dbReference type="InterPro" id="IPR001128">
    <property type="entry name" value="Cyt_P450"/>
</dbReference>
<dbReference type="EMBL" id="HG739155">
    <property type="protein sequence ID" value="CDP12931.1"/>
    <property type="molecule type" value="Genomic_DNA"/>
</dbReference>
<gene>
    <name evidence="12" type="ORF">GSCOC_T00037630001</name>
</gene>
<keyword evidence="13" id="KW-1185">Reference proteome</keyword>
<evidence type="ECO:0000256" key="3">
    <source>
        <dbReference type="ARBA" id="ARBA00010617"/>
    </source>
</evidence>
<dbReference type="InterPro" id="IPR026960">
    <property type="entry name" value="RVT-Znf"/>
</dbReference>
<dbReference type="GO" id="GO:0016705">
    <property type="term" value="F:oxidoreductase activity, acting on paired donors, with incorporation or reduction of molecular oxygen"/>
    <property type="evidence" value="ECO:0007669"/>
    <property type="project" value="InterPro"/>
</dbReference>
<keyword evidence="4 10" id="KW-0349">Heme</keyword>
<dbReference type="PANTHER" id="PTHR47943:SF2">
    <property type="entry name" value="CYTOCHROME P450"/>
    <property type="match status" value="1"/>
</dbReference>
<dbReference type="InterPro" id="IPR002401">
    <property type="entry name" value="Cyt_P450_E_grp-I"/>
</dbReference>
<evidence type="ECO:0000256" key="5">
    <source>
        <dbReference type="ARBA" id="ARBA00022723"/>
    </source>
</evidence>
<proteinExistence type="inferred from homology"/>
<feature type="binding site" description="axial binding residue" evidence="10">
    <location>
        <position position="915"/>
    </location>
    <ligand>
        <name>heme</name>
        <dbReference type="ChEBI" id="CHEBI:30413"/>
    </ligand>
    <ligandPart>
        <name>Fe</name>
        <dbReference type="ChEBI" id="CHEBI:18248"/>
    </ligandPart>
</feature>
<dbReference type="Proteomes" id="UP000295252">
    <property type="component" value="Chromosome IX"/>
</dbReference>
<dbReference type="InterPro" id="IPR017972">
    <property type="entry name" value="Cyt_P450_CS"/>
</dbReference>
<evidence type="ECO:0000256" key="1">
    <source>
        <dbReference type="ARBA" id="ARBA00001971"/>
    </source>
</evidence>